<dbReference type="SUPFAM" id="SSF54593">
    <property type="entry name" value="Glyoxalase/Bleomycin resistance protein/Dihydroxybiphenyl dioxygenase"/>
    <property type="match status" value="1"/>
</dbReference>
<comment type="caution">
    <text evidence="3">The sequence shown here is derived from an EMBL/GenBank/DDBJ whole genome shotgun (WGS) entry which is preliminary data.</text>
</comment>
<dbReference type="InterPro" id="IPR029068">
    <property type="entry name" value="Glyas_Bleomycin-R_OHBP_Dase"/>
</dbReference>
<dbReference type="Proteomes" id="UP001500253">
    <property type="component" value="Unassembled WGS sequence"/>
</dbReference>
<organism evidence="3 4">
    <name type="scientific">Streptomyces cuspidosporus</name>
    <dbReference type="NCBI Taxonomy" id="66882"/>
    <lineage>
        <taxon>Bacteria</taxon>
        <taxon>Bacillati</taxon>
        <taxon>Actinomycetota</taxon>
        <taxon>Actinomycetes</taxon>
        <taxon>Kitasatosporales</taxon>
        <taxon>Streptomycetaceae</taxon>
        <taxon>Streptomyces</taxon>
    </lineage>
</organism>
<name>A0ABP5SUQ0_9ACTN</name>
<dbReference type="InterPro" id="IPR000335">
    <property type="entry name" value="Bleomycin-R"/>
</dbReference>
<sequence length="101" mass="10990">MLAALASRAGSPAAPGISSGVPVLRVMSVAQALPFYRDFLGFALDWEHRFEPTLPLYVQISRSTAVLHLCSPDQTRRTSRSRPGRAWRARGCGSSTRTAMS</sequence>
<evidence type="ECO:0000313" key="4">
    <source>
        <dbReference type="Proteomes" id="UP001500253"/>
    </source>
</evidence>
<dbReference type="Gene3D" id="3.10.180.10">
    <property type="entry name" value="2,3-Dihydroxybiphenyl 1,2-Dioxygenase, domain 1"/>
    <property type="match status" value="1"/>
</dbReference>
<dbReference type="EMBL" id="BAAASD010000007">
    <property type="protein sequence ID" value="GAA2339135.1"/>
    <property type="molecule type" value="Genomic_DNA"/>
</dbReference>
<dbReference type="Pfam" id="PF19581">
    <property type="entry name" value="Glyoxalase_7"/>
    <property type="match status" value="1"/>
</dbReference>
<protein>
    <recommendedName>
        <fullName evidence="5">Glyoxalase/fosfomycin resistance/dioxygenase domain-containing protein</fullName>
    </recommendedName>
</protein>
<evidence type="ECO:0008006" key="5">
    <source>
        <dbReference type="Google" id="ProtNLM"/>
    </source>
</evidence>
<keyword evidence="1" id="KW-0046">Antibiotic resistance</keyword>
<reference evidence="4" key="1">
    <citation type="journal article" date="2019" name="Int. J. Syst. Evol. Microbiol.">
        <title>The Global Catalogue of Microorganisms (GCM) 10K type strain sequencing project: providing services to taxonomists for standard genome sequencing and annotation.</title>
        <authorList>
            <consortium name="The Broad Institute Genomics Platform"/>
            <consortium name="The Broad Institute Genome Sequencing Center for Infectious Disease"/>
            <person name="Wu L."/>
            <person name="Ma J."/>
        </authorList>
    </citation>
    <scope>NUCLEOTIDE SEQUENCE [LARGE SCALE GENOMIC DNA]</scope>
    <source>
        <strain evidence="4">JCM 4316</strain>
    </source>
</reference>
<feature type="compositionally biased region" description="Basic residues" evidence="2">
    <location>
        <begin position="77"/>
        <end position="88"/>
    </location>
</feature>
<keyword evidence="4" id="KW-1185">Reference proteome</keyword>
<gene>
    <name evidence="3" type="ORF">GCM10010246_24820</name>
</gene>
<evidence type="ECO:0000313" key="3">
    <source>
        <dbReference type="EMBL" id="GAA2339135.1"/>
    </source>
</evidence>
<proteinExistence type="predicted"/>
<feature type="region of interest" description="Disordered" evidence="2">
    <location>
        <begin position="74"/>
        <end position="101"/>
    </location>
</feature>
<evidence type="ECO:0000256" key="2">
    <source>
        <dbReference type="SAM" id="MobiDB-lite"/>
    </source>
</evidence>
<evidence type="ECO:0000256" key="1">
    <source>
        <dbReference type="ARBA" id="ARBA00023251"/>
    </source>
</evidence>
<accession>A0ABP5SUQ0</accession>